<evidence type="ECO:0000313" key="2">
    <source>
        <dbReference type="Proteomes" id="UP000005446"/>
    </source>
</evidence>
<proteinExistence type="predicted"/>
<gene>
    <name evidence="1" type="ORF">M7I_5501</name>
</gene>
<protein>
    <submittedName>
        <fullName evidence="1">Uncharacterized protein</fullName>
    </submittedName>
</protein>
<name>H0ES26_GLAL7</name>
<accession>H0ES26</accession>
<dbReference type="InParanoid" id="H0ES26"/>
<dbReference type="AlphaFoldDB" id="H0ES26"/>
<dbReference type="EMBL" id="AGUE01000139">
    <property type="protein sequence ID" value="EHK98662.1"/>
    <property type="molecule type" value="Genomic_DNA"/>
</dbReference>
<organism evidence="1 2">
    <name type="scientific">Glarea lozoyensis (strain ATCC 74030 / MF5533)</name>
    <dbReference type="NCBI Taxonomy" id="1104152"/>
    <lineage>
        <taxon>Eukaryota</taxon>
        <taxon>Fungi</taxon>
        <taxon>Dikarya</taxon>
        <taxon>Ascomycota</taxon>
        <taxon>Pezizomycotina</taxon>
        <taxon>Leotiomycetes</taxon>
        <taxon>Helotiales</taxon>
        <taxon>Helotiaceae</taxon>
        <taxon>Glarea</taxon>
    </lineage>
</organism>
<evidence type="ECO:0000313" key="1">
    <source>
        <dbReference type="EMBL" id="EHK98662.1"/>
    </source>
</evidence>
<dbReference type="OrthoDB" id="10510478at2759"/>
<dbReference type="HOGENOM" id="CLU_2498068_0_0_1"/>
<comment type="caution">
    <text evidence="1">The sequence shown here is derived from an EMBL/GenBank/DDBJ whole genome shotgun (WGS) entry which is preliminary data.</text>
</comment>
<keyword evidence="2" id="KW-1185">Reference proteome</keyword>
<reference evidence="1 2" key="1">
    <citation type="journal article" date="2012" name="Eukaryot. Cell">
        <title>Genome sequence of the fungus Glarea lozoyensis: the first genome sequence of a species from the Helotiaceae family.</title>
        <authorList>
            <person name="Youssar L."/>
            <person name="Gruening B.A."/>
            <person name="Erxleben A."/>
            <person name="Guenther S."/>
            <person name="Huettel W."/>
        </authorList>
    </citation>
    <scope>NUCLEOTIDE SEQUENCE [LARGE SCALE GENOMIC DNA]</scope>
    <source>
        <strain evidence="2">ATCC 74030 / MF5533</strain>
    </source>
</reference>
<dbReference type="Proteomes" id="UP000005446">
    <property type="component" value="Unassembled WGS sequence"/>
</dbReference>
<sequence>MYRPEIRAEAWFIMKQLTQKATSKEFKQFLKEAKAYFLNLIGEVLHLTATYSVHREMLPDNRYKSQFDIRWKRKATILSCHISRYM</sequence>